<evidence type="ECO:0000313" key="2">
    <source>
        <dbReference type="Proteomes" id="UP000192611"/>
    </source>
</evidence>
<reference evidence="2" key="1">
    <citation type="submission" date="2017-03" db="EMBL/GenBank/DDBJ databases">
        <title>Novel pathways for hydrocarbon cycling and metabolic interdependencies in hydrothermal sediment communities.</title>
        <authorList>
            <person name="Dombrowski N."/>
            <person name="Seitz K."/>
            <person name="Teske A."/>
            <person name="Baker B."/>
        </authorList>
    </citation>
    <scope>NUCLEOTIDE SEQUENCE [LARGE SCALE GENOMIC DNA]</scope>
</reference>
<comment type="caution">
    <text evidence="1">The sequence shown here is derived from an EMBL/GenBank/DDBJ whole genome shotgun (WGS) entry which is preliminary data.</text>
</comment>
<name>A0A1W9S1H3_9BACT</name>
<dbReference type="EMBL" id="NATQ01000036">
    <property type="protein sequence ID" value="OQX90653.1"/>
    <property type="molecule type" value="Genomic_DNA"/>
</dbReference>
<dbReference type="AlphaFoldDB" id="A0A1W9S1H3"/>
<accession>A0A1W9S1H3</accession>
<sequence>MKKKYIITSAILVVCLTTLVLLLNYRRIDIPGFGNIRVFFGRTSDETVNSLKEHAEKLMLEGDYDGAREAGESIARYGGDKKVLGFLIIAESQWCAGAVNKSIESLIDAIEHGATEDTESRALLSNFAFNRIEEIMNSKPYKIYIIAVLLNVLKECDASSYEKEKENFNRMLSEKMAIKVSFVHTRDKKYITREDALKDVKAEAVFEAKKKAPSLLLNEIKKIFNLEGLITDGDILNYIRDKAVYDVLKAEVKRVSMGEETLPDDIIMEEREELGEGSFLSEDIDTGYQGEATCIARIPDFSIMDLLNYCGVNIFTVASIENLMTK</sequence>
<protein>
    <submittedName>
        <fullName evidence="1">Uncharacterized protein</fullName>
    </submittedName>
</protein>
<proteinExistence type="predicted"/>
<gene>
    <name evidence="1" type="ORF">B6D57_02370</name>
</gene>
<dbReference type="Proteomes" id="UP000192611">
    <property type="component" value="Unassembled WGS sequence"/>
</dbReference>
<evidence type="ECO:0000313" key="1">
    <source>
        <dbReference type="EMBL" id="OQX90653.1"/>
    </source>
</evidence>
<organism evidence="1 2">
    <name type="scientific">Candidatus Coatesbacteria bacterium 4484_99</name>
    <dbReference type="NCBI Taxonomy" id="1970774"/>
    <lineage>
        <taxon>Bacteria</taxon>
        <taxon>Candidatus Coatesiibacteriota</taxon>
    </lineage>
</organism>